<evidence type="ECO:0000313" key="15">
    <source>
        <dbReference type="EMBL" id="VCU52178.1"/>
    </source>
</evidence>
<evidence type="ECO:0000256" key="1">
    <source>
        <dbReference type="ARBA" id="ARBA00004141"/>
    </source>
</evidence>
<protein>
    <recommendedName>
        <fullName evidence="6">GDT1 family protein</fullName>
    </recommendedName>
</protein>
<dbReference type="GeneID" id="45427852"/>
<dbReference type="PANTHER" id="PTHR12608">
    <property type="entry name" value="TRANSMEMBRANE PROTEIN HTP-1 RELATED"/>
    <property type="match status" value="1"/>
</dbReference>
<evidence type="ECO:0000313" key="10">
    <source>
        <dbReference type="EMBL" id="COV06532.1"/>
    </source>
</evidence>
<feature type="region of interest" description="Disordered" evidence="7">
    <location>
        <begin position="217"/>
        <end position="286"/>
    </location>
</feature>
<reference evidence="16 17" key="1">
    <citation type="submission" date="2015-03" db="EMBL/GenBank/DDBJ databases">
        <authorList>
            <consortium name="Pathogen Informatics"/>
        </authorList>
    </citation>
    <scope>NUCLEOTIDE SEQUENCE [LARGE SCALE GENOMIC DNA]</scope>
    <source>
        <strain evidence="8 19">Bir 185</strain>
        <strain evidence="9 18">Bir 187</strain>
        <strain evidence="16">K00500041</strain>
        <strain evidence="11 17">P00601463</strain>
    </source>
</reference>
<reference evidence="12 23" key="8">
    <citation type="submission" date="2021-03" db="EMBL/GenBank/DDBJ databases">
        <title>Whole Genome Sequencing of Mycobacterium tuberculosis clinical isolates from Arunachal Pradesh, India.</title>
        <authorList>
            <person name="Singh S."/>
            <person name="Mudliar S.R."/>
            <person name="Kulsum U."/>
            <person name="Rufai S.B."/>
            <person name="Singh P.K."/>
            <person name="Umpo M."/>
            <person name="Nyori M."/>
        </authorList>
    </citation>
    <scope>NUCLEOTIDE SEQUENCE [LARGE SCALE GENOMIC DNA]</scope>
    <source>
        <strain evidence="12 23">OMICS/BPL/0142/20/SP</strain>
    </source>
</reference>
<feature type="transmembrane region" description="Helical" evidence="6">
    <location>
        <begin position="191"/>
        <end position="213"/>
    </location>
</feature>
<evidence type="ECO:0000256" key="7">
    <source>
        <dbReference type="SAM" id="MobiDB-lite"/>
    </source>
</evidence>
<keyword evidence="4 6" id="KW-1133">Transmembrane helix</keyword>
<reference evidence="14" key="6">
    <citation type="submission" date="2018-07" db="EMBL/GenBank/DDBJ databases">
        <authorList>
            <person name="Shah S."/>
            <person name="Brown T."/>
            <person name="Auld S."/>
            <person name="Bratton K."/>
            <person name="Narechania A."/>
            <person name="Mathema B."/>
            <person name="Gandhi N."/>
        </authorList>
    </citation>
    <scope>NUCLEOTIDE SEQUENCE</scope>
    <source>
        <strain evidence="14">32301_S10</strain>
    </source>
</reference>
<keyword evidence="5 6" id="KW-0472">Membrane</keyword>
<dbReference type="Pfam" id="PF01169">
    <property type="entry name" value="GDT1"/>
    <property type="match status" value="2"/>
</dbReference>
<comment type="similarity">
    <text evidence="2 6">Belongs to the GDT1 family.</text>
</comment>
<dbReference type="EMBL" id="QTBD01000205">
    <property type="protein sequence ID" value="REQ48747.1"/>
    <property type="molecule type" value="Genomic_DNA"/>
</dbReference>
<dbReference type="Proteomes" id="UP000049023">
    <property type="component" value="Unassembled WGS sequence"/>
</dbReference>
<dbReference type="EMBL" id="CHKL01000193">
    <property type="protein sequence ID" value="COW24619.1"/>
    <property type="molecule type" value="Genomic_DNA"/>
</dbReference>
<evidence type="ECO:0000313" key="9">
    <source>
        <dbReference type="EMBL" id="CKR03800.1"/>
    </source>
</evidence>
<evidence type="ECO:0000313" key="18">
    <source>
        <dbReference type="Proteomes" id="UP000049023"/>
    </source>
</evidence>
<reference evidence="15 22" key="7">
    <citation type="submission" date="2018-08" db="EMBL/GenBank/DDBJ databases">
        <authorList>
            <person name="Fokvardsen B D."/>
            <person name="Norman A."/>
        </authorList>
    </citation>
    <scope>NUCLEOTIDE SEQUENCE [LARGE SCALE GENOMIC DNA]</scope>
    <source>
        <strain evidence="15 22">DKC2</strain>
    </source>
</reference>
<name>A0A045H6W6_MYCTX</name>
<dbReference type="PATRIC" id="fig|1773.206.peg.225"/>
<evidence type="ECO:0000313" key="19">
    <source>
        <dbReference type="Proteomes" id="UP000050164"/>
    </source>
</evidence>
<evidence type="ECO:0000256" key="3">
    <source>
        <dbReference type="ARBA" id="ARBA00022692"/>
    </source>
</evidence>
<dbReference type="Proteomes" id="UP000038802">
    <property type="component" value="Unassembled WGS sequence"/>
</dbReference>
<dbReference type="Proteomes" id="UP000048600">
    <property type="component" value="Unassembled WGS sequence"/>
</dbReference>
<reference evidence="13 20" key="5">
    <citation type="submission" date="2017-02" db="EMBL/GenBank/DDBJ databases">
        <title>Protein polymorphisms may explain contrasting epidemiological fitness of two variants of a multidrug-resistant Mycobacterium tuberculosis strain.</title>
        <authorList>
            <person name="Bigi M.M."/>
            <person name="Lopez B."/>
            <person name="Blanco F.C."/>
            <person name="Sasiain M.C."/>
            <person name="De La Barrera S."/>
            <person name="Ritacco V."/>
            <person name="Bigi F."/>
            <person name="Soria M.A."/>
        </authorList>
    </citation>
    <scope>NUCLEOTIDE SEQUENCE [LARGE SCALE GENOMIC DNA]</scope>
    <source>
        <strain evidence="13 20">6548</strain>
    </source>
</reference>
<feature type="transmembrane region" description="Helical" evidence="6">
    <location>
        <begin position="34"/>
        <end position="55"/>
    </location>
</feature>
<dbReference type="InterPro" id="IPR001727">
    <property type="entry name" value="GDT1-like"/>
</dbReference>
<evidence type="ECO:0000313" key="16">
    <source>
        <dbReference type="Proteomes" id="UP000038802"/>
    </source>
</evidence>
<organism evidence="13 20">
    <name type="scientific">Mycobacterium tuberculosis</name>
    <dbReference type="NCBI Taxonomy" id="1773"/>
    <lineage>
        <taxon>Bacteria</taxon>
        <taxon>Bacillati</taxon>
        <taxon>Actinomycetota</taxon>
        <taxon>Actinomycetes</taxon>
        <taxon>Mycobacteriales</taxon>
        <taxon>Mycobacteriaceae</taxon>
        <taxon>Mycobacterium</taxon>
        <taxon>Mycobacterium tuberculosis complex</taxon>
    </lineage>
</organism>
<evidence type="ECO:0000313" key="13">
    <source>
        <dbReference type="EMBL" id="OMH61833.1"/>
    </source>
</evidence>
<reference evidence="13 20" key="3">
    <citation type="submission" date="2016-04" db="EMBL/GenBank/DDBJ databases">
        <authorList>
            <person name="Bigi M."/>
            <person name="Bigi F."/>
            <person name="Soria M.A."/>
        </authorList>
    </citation>
    <scope>NUCLEOTIDE SEQUENCE [LARGE SCALE GENOMIC DNA]</scope>
    <source>
        <strain evidence="13 20">6548</strain>
    </source>
</reference>
<evidence type="ECO:0000313" key="20">
    <source>
        <dbReference type="Proteomes" id="UP000189452"/>
    </source>
</evidence>
<evidence type="ECO:0000313" key="21">
    <source>
        <dbReference type="Proteomes" id="UP000256381"/>
    </source>
</evidence>
<dbReference type="RefSeq" id="WP_003399745.1">
    <property type="nucleotide sequence ID" value="NZ_AP017901.1"/>
</dbReference>
<evidence type="ECO:0000313" key="12">
    <source>
        <dbReference type="EMBL" id="MBP0683807.1"/>
    </source>
</evidence>
<keyword evidence="3 6" id="KW-0812">Transmembrane</keyword>
<feature type="transmembrane region" description="Helical" evidence="6">
    <location>
        <begin position="67"/>
        <end position="84"/>
    </location>
</feature>
<reference evidence="14 21" key="4">
    <citation type="journal article" date="2017" name="N. Engl. J. Med.">
        <title>Transmission of Extensively Drug-Resistant Tuberculosis in South Africa.</title>
        <authorList>
            <person name="Shah N.S."/>
            <person name="Auld S.C."/>
            <person name="Brust J.C."/>
            <person name="Mathema B."/>
            <person name="Ismail N."/>
            <person name="Moodley P."/>
            <person name="Mlisana K."/>
            <person name="Allana S."/>
            <person name="Campbell A."/>
            <person name="Mthiyane T."/>
            <person name="Morris N."/>
            <person name="Mpangase P."/>
            <person name="van der Meulen H."/>
            <person name="Omar S.V."/>
            <person name="Brown T.S."/>
            <person name="Narechania A."/>
            <person name="Shaskina E."/>
            <person name="Kapwata T."/>
            <person name="Kreiswirth B."/>
            <person name="Gandhi N.R."/>
        </authorList>
    </citation>
    <scope>NUCLEOTIDE SEQUENCE [LARGE SCALE GENOMIC DNA]</scope>
    <source>
        <strain evidence="14 21">32301_S10</strain>
    </source>
</reference>
<feature type="transmembrane region" description="Helical" evidence="6">
    <location>
        <begin position="167"/>
        <end position="185"/>
    </location>
</feature>
<gene>
    <name evidence="13" type="ORF">A4S10_04033</name>
    <name evidence="15" type="ORF">DKC2_4099</name>
    <name evidence="14" type="ORF">DSJ38_17580</name>
    <name evidence="10" type="ORF">ERS007703_00426</name>
    <name evidence="11" type="ORF">ERS007741_01943</name>
    <name evidence="8" type="ORF">ERS027659_00198</name>
    <name evidence="9" type="ORF">ERS027661_00489</name>
    <name evidence="12" type="ORF">J8J21_11860</name>
</gene>
<dbReference type="Proteomes" id="UP000189452">
    <property type="component" value="Chromosome"/>
</dbReference>
<dbReference type="OMA" id="ILGHAIC"/>
<dbReference type="EMBL" id="LR027516">
    <property type="protein sequence ID" value="VCU52178.1"/>
    <property type="molecule type" value="Genomic_DNA"/>
</dbReference>
<sequence length="302" mass="31962">MLAATLLSLGAVFLAELGDRSQLITMTYTLRYRWWVVLTGVAIAAFTVHGVAVAIGHFLGSTVPARPAACVSAIAFLIFAVWVWREDTASDSETSPTAAEPRLALFTVVSSFALAELGDKTTLATVTLASDHHWAGVWIGTTLGMILADGLAIGAGLLLHRRLPERLLQVLTGLLFLLFGLWLLFDDALGFRSVAIAVTAAVVLAAATTAVSVRVAQTRRRRPTAAATPEDDSTRPERSSVAPGHPGSILLPLPEVSLRGRRPPSGSPDERCADPGSKGGSRRISVGCWLPGVGRIRPTRSS</sequence>
<evidence type="ECO:0000256" key="6">
    <source>
        <dbReference type="RuleBase" id="RU365102"/>
    </source>
</evidence>
<accession>A0A045H6W6</accession>
<dbReference type="GO" id="GO:0016020">
    <property type="term" value="C:membrane"/>
    <property type="evidence" value="ECO:0007669"/>
    <property type="project" value="UniProtKB-SubCell"/>
</dbReference>
<feature type="transmembrane region" description="Helical" evidence="6">
    <location>
        <begin position="137"/>
        <end position="160"/>
    </location>
</feature>
<evidence type="ECO:0000313" key="17">
    <source>
        <dbReference type="Proteomes" id="UP000048600"/>
    </source>
</evidence>
<evidence type="ECO:0000313" key="22">
    <source>
        <dbReference type="Proteomes" id="UP000300237"/>
    </source>
</evidence>
<dbReference type="PANTHER" id="PTHR12608:SF1">
    <property type="entry name" value="TRANSMEMBRANE PROTEIN 165"/>
    <property type="match status" value="1"/>
</dbReference>
<evidence type="ECO:0000256" key="2">
    <source>
        <dbReference type="ARBA" id="ARBA00009190"/>
    </source>
</evidence>
<evidence type="ECO:0000256" key="5">
    <source>
        <dbReference type="ARBA" id="ARBA00023136"/>
    </source>
</evidence>
<evidence type="ECO:0000313" key="8">
    <source>
        <dbReference type="EMBL" id="CKQ82040.1"/>
    </source>
</evidence>
<dbReference type="EMBL" id="CSAE01000025">
    <property type="protein sequence ID" value="COV06532.1"/>
    <property type="molecule type" value="Genomic_DNA"/>
</dbReference>
<dbReference type="EMBL" id="CNFT01000023">
    <property type="protein sequence ID" value="CKQ82040.1"/>
    <property type="molecule type" value="Genomic_DNA"/>
</dbReference>
<evidence type="ECO:0000313" key="14">
    <source>
        <dbReference type="EMBL" id="REQ48747.1"/>
    </source>
</evidence>
<proteinExistence type="inferred from homology"/>
<dbReference type="Proteomes" id="UP000300237">
    <property type="component" value="Chromosome"/>
</dbReference>
<dbReference type="STRING" id="115862.BBG46_20000"/>
<dbReference type="EMBL" id="LWDQ01000001">
    <property type="protein sequence ID" value="OMH61833.1"/>
    <property type="molecule type" value="Genomic_DNA"/>
</dbReference>
<dbReference type="Proteomes" id="UP000671119">
    <property type="component" value="Unassembled WGS sequence"/>
</dbReference>
<evidence type="ECO:0000313" key="23">
    <source>
        <dbReference type="Proteomes" id="UP000671119"/>
    </source>
</evidence>
<dbReference type="EMBL" id="CNFU01000058">
    <property type="protein sequence ID" value="CKR03800.1"/>
    <property type="molecule type" value="Genomic_DNA"/>
</dbReference>
<reference evidence="10" key="2">
    <citation type="submission" date="2015-03" db="EMBL/GenBank/DDBJ databases">
        <authorList>
            <person name="Murphy D."/>
        </authorList>
    </citation>
    <scope>NUCLEOTIDE SEQUENCE [LARGE SCALE GENOMIC DNA]</scope>
    <source>
        <strain evidence="10">K00500041</strain>
    </source>
</reference>
<evidence type="ECO:0000313" key="11">
    <source>
        <dbReference type="EMBL" id="COW24619.1"/>
    </source>
</evidence>
<dbReference type="AlphaFoldDB" id="A0A045H6W6"/>
<dbReference type="GO" id="GO:0046873">
    <property type="term" value="F:metal ion transmembrane transporter activity"/>
    <property type="evidence" value="ECO:0007669"/>
    <property type="project" value="InterPro"/>
</dbReference>
<evidence type="ECO:0000256" key="4">
    <source>
        <dbReference type="ARBA" id="ARBA00022989"/>
    </source>
</evidence>
<dbReference type="Proteomes" id="UP000050164">
    <property type="component" value="Unassembled WGS sequence"/>
</dbReference>
<dbReference type="Proteomes" id="UP000256381">
    <property type="component" value="Unassembled WGS sequence"/>
</dbReference>
<comment type="subcellular location">
    <subcellularLocation>
        <location evidence="1 6">Membrane</location>
        <topology evidence="1 6">Multi-pass membrane protein</topology>
    </subcellularLocation>
</comment>
<dbReference type="EMBL" id="JAGIZI010000017">
    <property type="protein sequence ID" value="MBP0683807.1"/>
    <property type="molecule type" value="Genomic_DNA"/>
</dbReference>